<comment type="caution">
    <text evidence="9">The sequence shown here is derived from an EMBL/GenBank/DDBJ whole genome shotgun (WGS) entry which is preliminary data.</text>
</comment>
<dbReference type="PANTHER" id="PTHR48446">
    <property type="entry name" value="DNA-DIRECTED RNA POLYMERASE SUBUNIT BETA' N-TERMINAL SECTION"/>
    <property type="match status" value="1"/>
</dbReference>
<evidence type="ECO:0000259" key="8">
    <source>
        <dbReference type="Pfam" id="PF04997"/>
    </source>
</evidence>
<keyword evidence="2 9" id="KW-0240">DNA-directed RNA polymerase</keyword>
<organism evidence="9 10">
    <name type="scientific">Araneus ventricosus</name>
    <name type="common">Orbweaver spider</name>
    <name type="synonym">Epeira ventricosa</name>
    <dbReference type="NCBI Taxonomy" id="182803"/>
    <lineage>
        <taxon>Eukaryota</taxon>
        <taxon>Metazoa</taxon>
        <taxon>Ecdysozoa</taxon>
        <taxon>Arthropoda</taxon>
        <taxon>Chelicerata</taxon>
        <taxon>Arachnida</taxon>
        <taxon>Araneae</taxon>
        <taxon>Araneomorphae</taxon>
        <taxon>Entelegynae</taxon>
        <taxon>Araneoidea</taxon>
        <taxon>Araneidae</taxon>
        <taxon>Araneus</taxon>
    </lineage>
</organism>
<keyword evidence="10" id="KW-1185">Reference proteome</keyword>
<evidence type="ECO:0000313" key="9">
    <source>
        <dbReference type="EMBL" id="GBO11352.1"/>
    </source>
</evidence>
<dbReference type="InterPro" id="IPR007080">
    <property type="entry name" value="RNA_pol_Rpb1_1"/>
</dbReference>
<dbReference type="Pfam" id="PF04997">
    <property type="entry name" value="RNA_pol_Rpb1_1"/>
    <property type="match status" value="1"/>
</dbReference>
<dbReference type="GO" id="GO:0003899">
    <property type="term" value="F:DNA-directed RNA polymerase activity"/>
    <property type="evidence" value="ECO:0007669"/>
    <property type="project" value="UniProtKB-EC"/>
</dbReference>
<keyword evidence="6" id="KW-0862">Zinc</keyword>
<dbReference type="GO" id="GO:0003677">
    <property type="term" value="F:DNA binding"/>
    <property type="evidence" value="ECO:0007669"/>
    <property type="project" value="InterPro"/>
</dbReference>
<keyword evidence="3" id="KW-0808">Transferase</keyword>
<feature type="domain" description="RNA polymerase Rpb1" evidence="8">
    <location>
        <begin position="4"/>
        <end position="118"/>
    </location>
</feature>
<evidence type="ECO:0000256" key="6">
    <source>
        <dbReference type="ARBA" id="ARBA00022833"/>
    </source>
</evidence>
<evidence type="ECO:0000256" key="5">
    <source>
        <dbReference type="ARBA" id="ARBA00022723"/>
    </source>
</evidence>
<accession>A0A4Y2UF69</accession>
<dbReference type="Proteomes" id="UP000499080">
    <property type="component" value="Unassembled WGS sequence"/>
</dbReference>
<evidence type="ECO:0000256" key="2">
    <source>
        <dbReference type="ARBA" id="ARBA00022478"/>
    </source>
</evidence>
<dbReference type="AlphaFoldDB" id="A0A4Y2UF69"/>
<dbReference type="GO" id="GO:0046872">
    <property type="term" value="F:metal ion binding"/>
    <property type="evidence" value="ECO:0007669"/>
    <property type="project" value="UniProtKB-KW"/>
</dbReference>
<dbReference type="InterPro" id="IPR044893">
    <property type="entry name" value="RNA_pol_Rpb1_clamp_domain"/>
</dbReference>
<proteinExistence type="predicted"/>
<sequence>INHEAASHGVLDPKMGTSRKNQKCTTCGKQVQDCIGHFGYVDLNLPVFHVGYFRSIITILQSVCKTCARVLLKPEERMKYSEILKQPNINYLKKKQLRKQIVELCVKKSVCPFCNATNEKNGSLTPLGRVSHMCMCARFPTGSNGASVLYGEIDSVG</sequence>
<dbReference type="EC" id="2.7.7.6" evidence="1"/>
<gene>
    <name evidence="9" type="primary">POLR3A_2</name>
    <name evidence="9" type="ORF">AVEN_224531_1</name>
</gene>
<evidence type="ECO:0000313" key="10">
    <source>
        <dbReference type="Proteomes" id="UP000499080"/>
    </source>
</evidence>
<dbReference type="GO" id="GO:0006351">
    <property type="term" value="P:DNA-templated transcription"/>
    <property type="evidence" value="ECO:0007669"/>
    <property type="project" value="InterPro"/>
</dbReference>
<dbReference type="PANTHER" id="PTHR48446:SF1">
    <property type="entry name" value="DNA-DIRECTED RNA POLYMERASE SUBUNIT BETA' N-TERMINAL SECTION"/>
    <property type="match status" value="1"/>
</dbReference>
<evidence type="ECO:0000256" key="4">
    <source>
        <dbReference type="ARBA" id="ARBA00022695"/>
    </source>
</evidence>
<dbReference type="Gene3D" id="4.10.860.120">
    <property type="entry name" value="RNA polymerase II, clamp domain"/>
    <property type="match status" value="1"/>
</dbReference>
<dbReference type="OrthoDB" id="6425664at2759"/>
<keyword evidence="5" id="KW-0479">Metal-binding</keyword>
<protein>
    <recommendedName>
        <fullName evidence="1">DNA-directed RNA polymerase</fullName>
        <ecNumber evidence="1">2.7.7.6</ecNumber>
    </recommendedName>
</protein>
<reference evidence="9 10" key="1">
    <citation type="journal article" date="2019" name="Sci. Rep.">
        <title>Orb-weaving spider Araneus ventricosus genome elucidates the spidroin gene catalogue.</title>
        <authorList>
            <person name="Kono N."/>
            <person name="Nakamura H."/>
            <person name="Ohtoshi R."/>
            <person name="Moran D.A.P."/>
            <person name="Shinohara A."/>
            <person name="Yoshida Y."/>
            <person name="Fujiwara M."/>
            <person name="Mori M."/>
            <person name="Tomita M."/>
            <person name="Arakawa K."/>
        </authorList>
    </citation>
    <scope>NUCLEOTIDE SEQUENCE [LARGE SCALE GENOMIC DNA]</scope>
</reference>
<evidence type="ECO:0000256" key="3">
    <source>
        <dbReference type="ARBA" id="ARBA00022679"/>
    </source>
</evidence>
<feature type="non-terminal residue" evidence="9">
    <location>
        <position position="1"/>
    </location>
</feature>
<dbReference type="EMBL" id="BGPR01036229">
    <property type="protein sequence ID" value="GBO11352.1"/>
    <property type="molecule type" value="Genomic_DNA"/>
</dbReference>
<name>A0A4Y2UF69_ARAVE</name>
<dbReference type="GO" id="GO:0000428">
    <property type="term" value="C:DNA-directed RNA polymerase complex"/>
    <property type="evidence" value="ECO:0007669"/>
    <property type="project" value="UniProtKB-KW"/>
</dbReference>
<dbReference type="SUPFAM" id="SSF64484">
    <property type="entry name" value="beta and beta-prime subunits of DNA dependent RNA-polymerase"/>
    <property type="match status" value="1"/>
</dbReference>
<keyword evidence="7" id="KW-0804">Transcription</keyword>
<evidence type="ECO:0000256" key="7">
    <source>
        <dbReference type="ARBA" id="ARBA00023163"/>
    </source>
</evidence>
<dbReference type="InterPro" id="IPR015700">
    <property type="entry name" value="RPC1"/>
</dbReference>
<keyword evidence="4" id="KW-0548">Nucleotidyltransferase</keyword>
<evidence type="ECO:0000256" key="1">
    <source>
        <dbReference type="ARBA" id="ARBA00012418"/>
    </source>
</evidence>